<dbReference type="Proteomes" id="UP000717696">
    <property type="component" value="Unassembled WGS sequence"/>
</dbReference>
<protein>
    <submittedName>
        <fullName evidence="2">Heterokaryon incompatibility protein-domain-containing protein</fullName>
    </submittedName>
</protein>
<organism evidence="2 3">
    <name type="scientific">Dactylonectria estremocensis</name>
    <dbReference type="NCBI Taxonomy" id="1079267"/>
    <lineage>
        <taxon>Eukaryota</taxon>
        <taxon>Fungi</taxon>
        <taxon>Dikarya</taxon>
        <taxon>Ascomycota</taxon>
        <taxon>Pezizomycotina</taxon>
        <taxon>Sordariomycetes</taxon>
        <taxon>Hypocreomycetidae</taxon>
        <taxon>Hypocreales</taxon>
        <taxon>Nectriaceae</taxon>
        <taxon>Dactylonectria</taxon>
    </lineage>
</organism>
<dbReference type="Pfam" id="PF06985">
    <property type="entry name" value="HET"/>
    <property type="match status" value="1"/>
</dbReference>
<dbReference type="InterPro" id="IPR010730">
    <property type="entry name" value="HET"/>
</dbReference>
<accession>A0A9P9D0K6</accession>
<gene>
    <name evidence="2" type="ORF">B0J13DRAFT_614299</name>
</gene>
<name>A0A9P9D0K6_9HYPO</name>
<proteinExistence type="predicted"/>
<dbReference type="Pfam" id="PF26639">
    <property type="entry name" value="Het-6_barrel"/>
    <property type="match status" value="1"/>
</dbReference>
<reference evidence="2" key="1">
    <citation type="journal article" date="2021" name="Nat. Commun.">
        <title>Genetic determinants of endophytism in the Arabidopsis root mycobiome.</title>
        <authorList>
            <person name="Mesny F."/>
            <person name="Miyauchi S."/>
            <person name="Thiergart T."/>
            <person name="Pickel B."/>
            <person name="Atanasova L."/>
            <person name="Karlsson M."/>
            <person name="Huettel B."/>
            <person name="Barry K.W."/>
            <person name="Haridas S."/>
            <person name="Chen C."/>
            <person name="Bauer D."/>
            <person name="Andreopoulos W."/>
            <person name="Pangilinan J."/>
            <person name="LaButti K."/>
            <person name="Riley R."/>
            <person name="Lipzen A."/>
            <person name="Clum A."/>
            <person name="Drula E."/>
            <person name="Henrissat B."/>
            <person name="Kohler A."/>
            <person name="Grigoriev I.V."/>
            <person name="Martin F.M."/>
            <person name="Hacquard S."/>
        </authorList>
    </citation>
    <scope>NUCLEOTIDE SEQUENCE</scope>
    <source>
        <strain evidence="2">MPI-CAGE-AT-0021</strain>
    </source>
</reference>
<sequence>MVNGSGCISGCRLKKPPCSLTLHIGPYIDSKLHRQFSLPFMSPSRRQRRRVYEYEPLPLRCFRLLELTAGETLYSDVTCRLLPCSFAVAPPYEALSYTWGDDESKCRITVNGLAFFVRQNLLSILRRLRQPRQKRIIWVDAICINQNSTAEKSAQVPLMGEIYSQSKRTIVWLGEERFYTETAIKFIPELTVVAKADISVVWKYLLSQDTFLRQMSSLIWFFYHPWWTRTWVIQEVALTKYVHIMCGPHQLCWSTIHSFIMAWMDIKNAPDLETCNSHQAAALRSLGMLIANHTEALARLREQFQSSPSAPECMELANLLWSFKYRSATDARDKIYGFLGLLTGHGLRVDYSKAPQDIYISVFQSFLVRDGGLDWFRWMTGEQISGDKKASSTLNLPSWVPDFGSRTTYPISSFIPNAERGERQRIFSAAGSDRSRSLVTLQFEDNDRTLVVRGLIFDVVDQRGHIFPLPDQINLSGCQTEPILTQWKNMAFATPSEPYNTRLEKEDAFWRTILTDRELEGLHFKDNAGWVPAKRLTSTAIYIPPKTADEEQKVLRAMRRGLCVYGRRFCISENGYFCLLPATSRKGDLISVLLGGEVPYVLRRQAKNIFRMVGECYVHGIMNGELVTGDFESHRIFKLQ</sequence>
<evidence type="ECO:0000313" key="2">
    <source>
        <dbReference type="EMBL" id="KAH7110503.1"/>
    </source>
</evidence>
<dbReference type="PANTHER" id="PTHR24148:SF73">
    <property type="entry name" value="HET DOMAIN PROTEIN (AFU_ORTHOLOGUE AFUA_8G01020)"/>
    <property type="match status" value="1"/>
</dbReference>
<keyword evidence="3" id="KW-1185">Reference proteome</keyword>
<feature type="domain" description="Heterokaryon incompatibility" evidence="1">
    <location>
        <begin position="92"/>
        <end position="235"/>
    </location>
</feature>
<dbReference type="PANTHER" id="PTHR24148">
    <property type="entry name" value="ANKYRIN REPEAT DOMAIN-CONTAINING PROTEIN 39 HOMOLOG-RELATED"/>
    <property type="match status" value="1"/>
</dbReference>
<evidence type="ECO:0000313" key="3">
    <source>
        <dbReference type="Proteomes" id="UP000717696"/>
    </source>
</evidence>
<comment type="caution">
    <text evidence="2">The sequence shown here is derived from an EMBL/GenBank/DDBJ whole genome shotgun (WGS) entry which is preliminary data.</text>
</comment>
<evidence type="ECO:0000259" key="1">
    <source>
        <dbReference type="Pfam" id="PF06985"/>
    </source>
</evidence>
<dbReference type="EMBL" id="JAGMUU010000062">
    <property type="protein sequence ID" value="KAH7110503.1"/>
    <property type="molecule type" value="Genomic_DNA"/>
</dbReference>
<dbReference type="OrthoDB" id="2157530at2759"/>
<dbReference type="AlphaFoldDB" id="A0A9P9D0K6"/>
<dbReference type="InterPro" id="IPR052895">
    <property type="entry name" value="HetReg/Transcr_Mod"/>
</dbReference>